<accession>A0A9Q0I9I2</accession>
<name>A0A9Q0I9I2_9TELE</name>
<dbReference type="EMBL" id="JANIIK010000115">
    <property type="protein sequence ID" value="KAJ3589768.1"/>
    <property type="molecule type" value="Genomic_DNA"/>
</dbReference>
<gene>
    <name evidence="1" type="ORF">NHX12_010135</name>
    <name evidence="2" type="ORF">NHX12_010610</name>
</gene>
<dbReference type="OrthoDB" id="10038899at2759"/>
<evidence type="ECO:0000313" key="2">
    <source>
        <dbReference type="EMBL" id="KAJ3589768.1"/>
    </source>
</evidence>
<protein>
    <submittedName>
        <fullName evidence="2">Uncharacterized protein</fullName>
    </submittedName>
</protein>
<sequence length="785" mass="87234">MNFSEEDNTFKLVRAIKGGGTRHVCVERQSKLSPNGLCKSLKLTDQVRRICDFAQNDIDPDCTVEDLYEKNKVKILRLYLCTNRNVQEANSFTDTPPVTPSEVIGNTSQCQASEPEVIIDLPSMSDPDVINLLIPHAELLTYEEASDVEFISDSNEEGRIIYVGERRQDQGTLELTAEMFRIEEEEDQDTGVSEALPEAHDAAMQRNTSTHDEVIFGPSLSPPVDLDDTLHDDEVTFGPSLSHPVDLDDTLHDDEVTFGPSLSHPVDLDDTLHDDEVTFGPSLSHPVDLDDTLHDDEVTFGPSLSPPVDLDDTLHDDEVTFGPSLSHPVDLDDTLHDDEVTFGPSLSPPVDLDDTLHDDEVTFGPSLSHPVDLDDTLHDDEVTFGPSLSPPVDLDDTLHDDEVTFGPSLSPPVDLDDILHDDEVTFGPSLSHPVDLDDTLHDDEVTFGPSLSPPVDLDDTLHDDEVTFGPSLSHPVDLDDTLHDDEVTFGPSLSPPVDLDDTLHDDEVTFGPSLSHPVDLDDTLHDDEVTFGPSLSPPVDLDDTLHDDEVTFGPSLSPPVDLDDTLHDDEVTFGPSLSHPVDLDDTLHDDEVTFGPSLSPPVDLDDTLHWEGSKPKVTIVVRRENCLTDLLAAFIYPEMMNKDVDIKMKLPNGEMEDGEGSGVLRDCLSEFWGEFYSKCTLGTNVKTPYLRHEYQVQEWQSIARILVTGWTMVRYFPLLLSLPFLEECMYDINYSSVKESFLQYVSIQEREILELALMSFNSVEKDDLLDVHMTATRLPLKTTLD</sequence>
<dbReference type="EMBL" id="JANIIK010000115">
    <property type="protein sequence ID" value="KAJ3589290.1"/>
    <property type="molecule type" value="Genomic_DNA"/>
</dbReference>
<dbReference type="AlphaFoldDB" id="A0A9Q0I9I2"/>
<organism evidence="2 3">
    <name type="scientific">Muraenolepis orangiensis</name>
    <name type="common">Patagonian moray cod</name>
    <dbReference type="NCBI Taxonomy" id="630683"/>
    <lineage>
        <taxon>Eukaryota</taxon>
        <taxon>Metazoa</taxon>
        <taxon>Chordata</taxon>
        <taxon>Craniata</taxon>
        <taxon>Vertebrata</taxon>
        <taxon>Euteleostomi</taxon>
        <taxon>Actinopterygii</taxon>
        <taxon>Neopterygii</taxon>
        <taxon>Teleostei</taxon>
        <taxon>Neoteleostei</taxon>
        <taxon>Acanthomorphata</taxon>
        <taxon>Zeiogadaria</taxon>
        <taxon>Gadariae</taxon>
        <taxon>Gadiformes</taxon>
        <taxon>Muraenolepidoidei</taxon>
        <taxon>Muraenolepididae</taxon>
        <taxon>Muraenolepis</taxon>
    </lineage>
</organism>
<dbReference type="Proteomes" id="UP001148018">
    <property type="component" value="Unassembled WGS sequence"/>
</dbReference>
<comment type="caution">
    <text evidence="2">The sequence shown here is derived from an EMBL/GenBank/DDBJ whole genome shotgun (WGS) entry which is preliminary data.</text>
</comment>
<proteinExistence type="predicted"/>
<evidence type="ECO:0000313" key="3">
    <source>
        <dbReference type="Proteomes" id="UP001148018"/>
    </source>
</evidence>
<keyword evidence="3" id="KW-1185">Reference proteome</keyword>
<evidence type="ECO:0000313" key="1">
    <source>
        <dbReference type="EMBL" id="KAJ3589290.1"/>
    </source>
</evidence>
<reference evidence="2" key="1">
    <citation type="submission" date="2022-07" db="EMBL/GenBank/DDBJ databases">
        <title>Chromosome-level genome of Muraenolepis orangiensis.</title>
        <authorList>
            <person name="Kim J."/>
        </authorList>
    </citation>
    <scope>NUCLEOTIDE SEQUENCE</scope>
    <source>
        <strain evidence="2">KU_S4_2022</strain>
        <tissue evidence="2">Muscle</tissue>
    </source>
</reference>